<keyword evidence="4" id="KW-0238">DNA-binding</keyword>
<protein>
    <recommendedName>
        <fullName evidence="7">DNA 3'-5' helicase</fullName>
        <ecNumber evidence="7">5.6.2.4</ecNumber>
    </recommendedName>
</protein>
<dbReference type="PANTHER" id="PTHR13710:SF105">
    <property type="entry name" value="ATP-DEPENDENT DNA HELICASE Q1"/>
    <property type="match status" value="1"/>
</dbReference>
<dbReference type="GO" id="GO:0043138">
    <property type="term" value="F:3'-5' DNA helicase activity"/>
    <property type="evidence" value="ECO:0007669"/>
    <property type="project" value="UniProtKB-EC"/>
</dbReference>
<dbReference type="GO" id="GO:0009378">
    <property type="term" value="F:four-way junction helicase activity"/>
    <property type="evidence" value="ECO:0007669"/>
    <property type="project" value="TreeGrafter"/>
</dbReference>
<feature type="non-terminal residue" evidence="11">
    <location>
        <position position="1"/>
    </location>
</feature>
<keyword evidence="11" id="KW-0378">Hydrolase</keyword>
<dbReference type="GO" id="GO:0016787">
    <property type="term" value="F:hydrolase activity"/>
    <property type="evidence" value="ECO:0007669"/>
    <property type="project" value="UniProtKB-KW"/>
</dbReference>
<dbReference type="Pfam" id="PF00270">
    <property type="entry name" value="DEAD"/>
    <property type="match status" value="1"/>
</dbReference>
<proteinExistence type="inferred from homology"/>
<evidence type="ECO:0000313" key="12">
    <source>
        <dbReference type="Proteomes" id="UP000193067"/>
    </source>
</evidence>
<feature type="region of interest" description="Disordered" evidence="8">
    <location>
        <begin position="458"/>
        <end position="481"/>
    </location>
</feature>
<sequence length="481" mass="53806">PLSPFVFCSSEGQELVRNTVSKTLPYTPHDYQVNGVCKLLDGIDVVAVLPTGAGKTTYYVMYILMLLSLSKNPSLCNPPFKCSTRDPCLIMVYPTNGLEEEQAVTFAKAGIRALVINRDTISRARTEGSNLWVTARTDVSVLLLSPEQLASPGFEHLLRYRSFYMRICGLGVDEIHLLYSWGLLFRKSFRHMGYVRPRLPTHARFIGTTATLLVGGPQDTVFDTLGLRMGEFYFPKHSNIRRNVQTIFRTLTRGLGGWAFPDLRWILDGHRRTVIHCRTITLGFRVAIYLWHLCPARSREKRIRLYNALNWPTYNSETRRLMQYDPEAQIIVATASFMVGIDIPNIEDVIILGALQTVDEHVQWEGRAGRDPEVVKDARCITYTSTKTQAAAHALRDGTAISMKKPSPGKKPSAVQMEVSMARLLLATCATEEQDHLYGNPSSDPPCSCSRCSPPLLASQMKPAEPSPSPRPCHCSGCEPE</sequence>
<evidence type="ECO:0000256" key="3">
    <source>
        <dbReference type="ARBA" id="ARBA00022840"/>
    </source>
</evidence>
<dbReference type="EC" id="5.6.2.4" evidence="7"/>
<feature type="non-terminal residue" evidence="11">
    <location>
        <position position="481"/>
    </location>
</feature>
<evidence type="ECO:0000259" key="9">
    <source>
        <dbReference type="PROSITE" id="PS51192"/>
    </source>
</evidence>
<feature type="domain" description="Helicase C-terminal" evidence="10">
    <location>
        <begin position="262"/>
        <end position="425"/>
    </location>
</feature>
<comment type="catalytic activity">
    <reaction evidence="6">
        <text>Couples ATP hydrolysis with the unwinding of duplex DNA by translocating in the 3'-5' direction.</text>
        <dbReference type="EC" id="5.6.2.4"/>
    </reaction>
</comment>
<evidence type="ECO:0000259" key="10">
    <source>
        <dbReference type="PROSITE" id="PS51194"/>
    </source>
</evidence>
<dbReference type="InterPro" id="IPR011545">
    <property type="entry name" value="DEAD/DEAH_box_helicase_dom"/>
</dbReference>
<organism evidence="11 12">
    <name type="scientific">Trametes coccinea (strain BRFM310)</name>
    <name type="common">Pycnoporus coccineus</name>
    <dbReference type="NCBI Taxonomy" id="1353009"/>
    <lineage>
        <taxon>Eukaryota</taxon>
        <taxon>Fungi</taxon>
        <taxon>Dikarya</taxon>
        <taxon>Basidiomycota</taxon>
        <taxon>Agaricomycotina</taxon>
        <taxon>Agaricomycetes</taxon>
        <taxon>Polyporales</taxon>
        <taxon>Polyporaceae</taxon>
        <taxon>Trametes</taxon>
    </lineage>
</organism>
<dbReference type="EMBL" id="KZ084162">
    <property type="protein sequence ID" value="OSC96921.1"/>
    <property type="molecule type" value="Genomic_DNA"/>
</dbReference>
<dbReference type="OrthoDB" id="2790700at2759"/>
<name>A0A1Y2IAH0_TRAC3</name>
<accession>A0A1Y2IAH0</accession>
<dbReference type="PROSITE" id="PS51192">
    <property type="entry name" value="HELICASE_ATP_BIND_1"/>
    <property type="match status" value="1"/>
</dbReference>
<keyword evidence="2" id="KW-0547">Nucleotide-binding</keyword>
<gene>
    <name evidence="11" type="ORF">PYCCODRAFT_1331668</name>
</gene>
<keyword evidence="5" id="KW-0413">Isomerase</keyword>
<evidence type="ECO:0000256" key="4">
    <source>
        <dbReference type="ARBA" id="ARBA00023125"/>
    </source>
</evidence>
<evidence type="ECO:0000256" key="7">
    <source>
        <dbReference type="ARBA" id="ARBA00034808"/>
    </source>
</evidence>
<evidence type="ECO:0000256" key="2">
    <source>
        <dbReference type="ARBA" id="ARBA00022741"/>
    </source>
</evidence>
<dbReference type="SMART" id="SM00487">
    <property type="entry name" value="DEXDc"/>
    <property type="match status" value="1"/>
</dbReference>
<dbReference type="InterPro" id="IPR001650">
    <property type="entry name" value="Helicase_C-like"/>
</dbReference>
<dbReference type="GO" id="GO:0005524">
    <property type="term" value="F:ATP binding"/>
    <property type="evidence" value="ECO:0007669"/>
    <property type="project" value="UniProtKB-KW"/>
</dbReference>
<dbReference type="InterPro" id="IPR014001">
    <property type="entry name" value="Helicase_ATP-bd"/>
</dbReference>
<dbReference type="PANTHER" id="PTHR13710">
    <property type="entry name" value="DNA HELICASE RECQ FAMILY MEMBER"/>
    <property type="match status" value="1"/>
</dbReference>
<dbReference type="GO" id="GO:0005737">
    <property type="term" value="C:cytoplasm"/>
    <property type="evidence" value="ECO:0007669"/>
    <property type="project" value="TreeGrafter"/>
</dbReference>
<dbReference type="GO" id="GO:0000724">
    <property type="term" value="P:double-strand break repair via homologous recombination"/>
    <property type="evidence" value="ECO:0007669"/>
    <property type="project" value="TreeGrafter"/>
</dbReference>
<keyword evidence="3" id="KW-0067">ATP-binding</keyword>
<dbReference type="AlphaFoldDB" id="A0A1Y2IAH0"/>
<dbReference type="STRING" id="1353009.A0A1Y2IAH0"/>
<evidence type="ECO:0000256" key="1">
    <source>
        <dbReference type="ARBA" id="ARBA00005446"/>
    </source>
</evidence>
<dbReference type="GO" id="GO:0003677">
    <property type="term" value="F:DNA binding"/>
    <property type="evidence" value="ECO:0007669"/>
    <property type="project" value="UniProtKB-KW"/>
</dbReference>
<dbReference type="SUPFAM" id="SSF52540">
    <property type="entry name" value="P-loop containing nucleoside triphosphate hydrolases"/>
    <property type="match status" value="1"/>
</dbReference>
<reference evidence="11 12" key="1">
    <citation type="journal article" date="2015" name="Biotechnol. Biofuels">
        <title>Enhanced degradation of softwood versus hardwood by the white-rot fungus Pycnoporus coccineus.</title>
        <authorList>
            <person name="Couturier M."/>
            <person name="Navarro D."/>
            <person name="Chevret D."/>
            <person name="Henrissat B."/>
            <person name="Piumi F."/>
            <person name="Ruiz-Duenas F.J."/>
            <person name="Martinez A.T."/>
            <person name="Grigoriev I.V."/>
            <person name="Riley R."/>
            <person name="Lipzen A."/>
            <person name="Berrin J.G."/>
            <person name="Master E.R."/>
            <person name="Rosso M.N."/>
        </authorList>
    </citation>
    <scope>NUCLEOTIDE SEQUENCE [LARGE SCALE GENOMIC DNA]</scope>
    <source>
        <strain evidence="11 12">BRFM310</strain>
    </source>
</reference>
<evidence type="ECO:0000256" key="6">
    <source>
        <dbReference type="ARBA" id="ARBA00034617"/>
    </source>
</evidence>
<dbReference type="InterPro" id="IPR027417">
    <property type="entry name" value="P-loop_NTPase"/>
</dbReference>
<feature type="domain" description="Helicase ATP-binding" evidence="9">
    <location>
        <begin position="36"/>
        <end position="230"/>
    </location>
</feature>
<dbReference type="Pfam" id="PF00271">
    <property type="entry name" value="Helicase_C"/>
    <property type="match status" value="1"/>
</dbReference>
<keyword evidence="12" id="KW-1185">Reference proteome</keyword>
<dbReference type="PROSITE" id="PS51194">
    <property type="entry name" value="HELICASE_CTER"/>
    <property type="match status" value="1"/>
</dbReference>
<evidence type="ECO:0000256" key="8">
    <source>
        <dbReference type="SAM" id="MobiDB-lite"/>
    </source>
</evidence>
<comment type="similarity">
    <text evidence="1">Belongs to the helicase family. RecQ subfamily.</text>
</comment>
<evidence type="ECO:0000313" key="11">
    <source>
        <dbReference type="EMBL" id="OSC96921.1"/>
    </source>
</evidence>
<dbReference type="Gene3D" id="3.40.50.300">
    <property type="entry name" value="P-loop containing nucleotide triphosphate hydrolases"/>
    <property type="match status" value="2"/>
</dbReference>
<evidence type="ECO:0000256" key="5">
    <source>
        <dbReference type="ARBA" id="ARBA00023235"/>
    </source>
</evidence>
<dbReference type="Proteomes" id="UP000193067">
    <property type="component" value="Unassembled WGS sequence"/>
</dbReference>
<dbReference type="SMART" id="SM00490">
    <property type="entry name" value="HELICc"/>
    <property type="match status" value="1"/>
</dbReference>
<dbReference type="GO" id="GO:0005694">
    <property type="term" value="C:chromosome"/>
    <property type="evidence" value="ECO:0007669"/>
    <property type="project" value="TreeGrafter"/>
</dbReference>